<dbReference type="OrthoDB" id="485097at2"/>
<protein>
    <submittedName>
        <fullName evidence="2">Uncharacterized protein</fullName>
    </submittedName>
</protein>
<accession>A0A5B8NJ76</accession>
<dbReference type="EMBL" id="CP042326">
    <property type="protein sequence ID" value="QDZ39036.1"/>
    <property type="molecule type" value="Genomic_DNA"/>
</dbReference>
<evidence type="ECO:0000313" key="3">
    <source>
        <dbReference type="Proteomes" id="UP000318453"/>
    </source>
</evidence>
<name>A0A5B8NJ76_9CHRO</name>
<sequence>MASQQQVKNYLAYWFLAGKKVYIKNGRETRQPTSVLQQEKFSSEFESCWEEILSAATGQCYLQGTEQTVEELLTSDWELNSCARCQMPIPLKHSGAKTGPCPCIDLENWPNDELPKPHLPIDNQKHLSQLSSRLKEEEANLDEIRANLETTNQKSPNFPKPQKSEKEQPRN</sequence>
<keyword evidence="3" id="KW-1185">Reference proteome</keyword>
<evidence type="ECO:0000256" key="1">
    <source>
        <dbReference type="SAM" id="MobiDB-lite"/>
    </source>
</evidence>
<dbReference type="RefSeq" id="WP_146294645.1">
    <property type="nucleotide sequence ID" value="NZ_CP042326.1"/>
</dbReference>
<evidence type="ECO:0000313" key="2">
    <source>
        <dbReference type="EMBL" id="QDZ39036.1"/>
    </source>
</evidence>
<dbReference type="KEGG" id="enn:FRE64_03235"/>
<feature type="compositionally biased region" description="Basic and acidic residues" evidence="1">
    <location>
        <begin position="162"/>
        <end position="171"/>
    </location>
</feature>
<gene>
    <name evidence="2" type="ORF">FRE64_03235</name>
</gene>
<feature type="region of interest" description="Disordered" evidence="1">
    <location>
        <begin position="147"/>
        <end position="171"/>
    </location>
</feature>
<reference evidence="2" key="1">
    <citation type="submission" date="2019-08" db="EMBL/GenBank/DDBJ databases">
        <title>Carotenoids and Carotenoid Binding Proteins in the Halophilic Cyanobacterium Euhalothece sp. ZM00.</title>
        <authorList>
            <person name="Cho S.M."/>
            <person name="Song J.Y."/>
            <person name="Park Y.-I."/>
        </authorList>
    </citation>
    <scope>NUCLEOTIDE SEQUENCE [LARGE SCALE GENOMIC DNA]</scope>
    <source>
        <strain evidence="2">Z-M001</strain>
    </source>
</reference>
<proteinExistence type="predicted"/>
<organism evidence="2 3">
    <name type="scientific">Euhalothece natronophila Z-M001</name>
    <dbReference type="NCBI Taxonomy" id="522448"/>
    <lineage>
        <taxon>Bacteria</taxon>
        <taxon>Bacillati</taxon>
        <taxon>Cyanobacteriota</taxon>
        <taxon>Cyanophyceae</taxon>
        <taxon>Oscillatoriophycideae</taxon>
        <taxon>Chroococcales</taxon>
        <taxon>Halothecacae</taxon>
        <taxon>Halothece cluster</taxon>
        <taxon>Euhalothece</taxon>
    </lineage>
</organism>
<dbReference type="Proteomes" id="UP000318453">
    <property type="component" value="Chromosome"/>
</dbReference>
<dbReference type="AlphaFoldDB" id="A0A5B8NJ76"/>